<protein>
    <recommendedName>
        <fullName evidence="4">BZIP domain-containing protein</fullName>
    </recommendedName>
</protein>
<evidence type="ECO:0000313" key="3">
    <source>
        <dbReference type="Proteomes" id="UP000481153"/>
    </source>
</evidence>
<dbReference type="AlphaFoldDB" id="A0A6G0WUL5"/>
<sequence length="380" mass="44095">MENSMTTQSKHANREDLVVSTHALNQREYFRNKRRNYRQRDRDEIERLSAEVQELTARLQSLQVQHKVDLHPVNQDELALSWRTITCRLRGEARVCQAERDVLVERFKVQMQLAREMQQWVMVTESIPVSPSTLIPWQHVALSAHPFHRKHCKEWATQQMYHNTDAAFQAFPRARLDDEIFTFDLEVTEMCISFASYSQIIWPAPLETVRFILRHHLNDISFGPVQFVAIEWTENTVLFQYKASIPRDDEAKSISSAVQALFYEADRCVFVLRQIQGDGLSEVPLRQQQDLLWMDLRPLDDAKTCTRIANFGLLHLADAGVDNLDAMAAGLGEDTSGMEEAEKIAVLRRVLRERAWSGDDTFRRHLAANLDKLRHEARLS</sequence>
<name>A0A6G0WUL5_9STRA</name>
<feature type="coiled-coil region" evidence="1">
    <location>
        <begin position="38"/>
        <end position="65"/>
    </location>
</feature>
<reference evidence="2 3" key="1">
    <citation type="submission" date="2019-07" db="EMBL/GenBank/DDBJ databases">
        <title>Genomics analysis of Aphanomyces spp. identifies a new class of oomycete effector associated with host adaptation.</title>
        <authorList>
            <person name="Gaulin E."/>
        </authorList>
    </citation>
    <scope>NUCLEOTIDE SEQUENCE [LARGE SCALE GENOMIC DNA]</scope>
    <source>
        <strain evidence="2 3">ATCC 201684</strain>
    </source>
</reference>
<organism evidence="2 3">
    <name type="scientific">Aphanomyces euteiches</name>
    <dbReference type="NCBI Taxonomy" id="100861"/>
    <lineage>
        <taxon>Eukaryota</taxon>
        <taxon>Sar</taxon>
        <taxon>Stramenopiles</taxon>
        <taxon>Oomycota</taxon>
        <taxon>Saprolegniomycetes</taxon>
        <taxon>Saprolegniales</taxon>
        <taxon>Verrucalvaceae</taxon>
        <taxon>Aphanomyces</taxon>
    </lineage>
</organism>
<evidence type="ECO:0008006" key="4">
    <source>
        <dbReference type="Google" id="ProtNLM"/>
    </source>
</evidence>
<dbReference type="EMBL" id="VJMJ01000146">
    <property type="protein sequence ID" value="KAF0731201.1"/>
    <property type="molecule type" value="Genomic_DNA"/>
</dbReference>
<dbReference type="VEuPathDB" id="FungiDB:AeMF1_009819"/>
<dbReference type="Proteomes" id="UP000481153">
    <property type="component" value="Unassembled WGS sequence"/>
</dbReference>
<keyword evidence="3" id="KW-1185">Reference proteome</keyword>
<keyword evidence="1" id="KW-0175">Coiled coil</keyword>
<gene>
    <name evidence="2" type="ORF">Ae201684_011464</name>
</gene>
<proteinExistence type="predicted"/>
<evidence type="ECO:0000313" key="2">
    <source>
        <dbReference type="EMBL" id="KAF0731201.1"/>
    </source>
</evidence>
<comment type="caution">
    <text evidence="2">The sequence shown here is derived from an EMBL/GenBank/DDBJ whole genome shotgun (WGS) entry which is preliminary data.</text>
</comment>
<accession>A0A6G0WUL5</accession>
<evidence type="ECO:0000256" key="1">
    <source>
        <dbReference type="SAM" id="Coils"/>
    </source>
</evidence>